<dbReference type="CDD" id="cd03801">
    <property type="entry name" value="GT4_PimA-like"/>
    <property type="match status" value="1"/>
</dbReference>
<accession>A0ABX4FWC7</accession>
<evidence type="ECO:0000259" key="1">
    <source>
        <dbReference type="Pfam" id="PF00534"/>
    </source>
</evidence>
<dbReference type="Proteomes" id="UP000215999">
    <property type="component" value="Unassembled WGS sequence"/>
</dbReference>
<feature type="domain" description="Glycosyl transferase family 1" evidence="1">
    <location>
        <begin position="197"/>
        <end position="328"/>
    </location>
</feature>
<dbReference type="PANTHER" id="PTHR12526">
    <property type="entry name" value="GLYCOSYLTRANSFERASE"/>
    <property type="match status" value="1"/>
</dbReference>
<proteinExistence type="predicted"/>
<dbReference type="Pfam" id="PF00534">
    <property type="entry name" value="Glycos_transf_1"/>
    <property type="match status" value="1"/>
</dbReference>
<dbReference type="PANTHER" id="PTHR12526:SF636">
    <property type="entry name" value="BLL3647 PROTEIN"/>
    <property type="match status" value="1"/>
</dbReference>
<gene>
    <name evidence="2" type="ORF">ASV53_14565</name>
</gene>
<name>A0ABX4FWC7_9GAMM</name>
<organism evidence="2 3">
    <name type="scientific">Photobacterium sanguinicancri</name>
    <dbReference type="NCBI Taxonomy" id="875932"/>
    <lineage>
        <taxon>Bacteria</taxon>
        <taxon>Pseudomonadati</taxon>
        <taxon>Pseudomonadota</taxon>
        <taxon>Gammaproteobacteria</taxon>
        <taxon>Vibrionales</taxon>
        <taxon>Vibrionaceae</taxon>
        <taxon>Photobacterium</taxon>
    </lineage>
</organism>
<dbReference type="Gene3D" id="3.40.50.2000">
    <property type="entry name" value="Glycogen Phosphorylase B"/>
    <property type="match status" value="1"/>
</dbReference>
<sequence>MTKQLFQLNLQQHFGGGEVYTHFLCQGLDALNIGYTLLTHPKADYWHKLSFGNTKIQPITPDLDGVITALGDVPAVLLTHGGIDKKWRKQLKDKGHRLIAIAHMPLYGRDPSSYDGYDGVIGVSRYVIESLKDAKVENIYPEPWYGVASLSRHIEEDTPILQASCYDWDLRKGRDRILSWLEPVYEQFRPKVQWQKQDGLSIGIVSRITPIKQFPLMFEHIAQALSEVPNLNIEIFGSGGYASVRDLRKALGPLGDRVRFWGFQKNVEGIYSQLDFLIAGLPEKEALGLNVIEAQHCNLPVLAVKASPFVETVVDGKTGFLFEDPRNDNGADLKAILTDIQNGLRPMPQPQQHKAHLDEFSLPVFTQRVEKAVSWLLS</sequence>
<dbReference type="EMBL" id="NOIF01000095">
    <property type="protein sequence ID" value="OZS43197.1"/>
    <property type="molecule type" value="Genomic_DNA"/>
</dbReference>
<comment type="caution">
    <text evidence="2">The sequence shown here is derived from an EMBL/GenBank/DDBJ whole genome shotgun (WGS) entry which is preliminary data.</text>
</comment>
<reference evidence="2 3" key="1">
    <citation type="journal article" date="2016" name="Antonie Van Leeuwenhoek">
        <title>Photobacterium sanguinicancri sp. nov. isolated from marine animals.</title>
        <authorList>
            <person name="Gomez-Gil B."/>
            <person name="Roque A."/>
            <person name="Rotllant G."/>
            <person name="Romalde J.L."/>
            <person name="Doce A."/>
            <person name="Eggermont M."/>
            <person name="Defoirdt T."/>
        </authorList>
    </citation>
    <scope>NUCLEOTIDE SEQUENCE [LARGE SCALE GENOMIC DNA]</scope>
    <source>
        <strain evidence="2 3">CAIM 1827</strain>
    </source>
</reference>
<dbReference type="SUPFAM" id="SSF53756">
    <property type="entry name" value="UDP-Glycosyltransferase/glycogen phosphorylase"/>
    <property type="match status" value="1"/>
</dbReference>
<protein>
    <recommendedName>
        <fullName evidence="1">Glycosyl transferase family 1 domain-containing protein</fullName>
    </recommendedName>
</protein>
<evidence type="ECO:0000313" key="2">
    <source>
        <dbReference type="EMBL" id="OZS43197.1"/>
    </source>
</evidence>
<keyword evidence="3" id="KW-1185">Reference proteome</keyword>
<dbReference type="InterPro" id="IPR001296">
    <property type="entry name" value="Glyco_trans_1"/>
</dbReference>
<dbReference type="RefSeq" id="WP_094957591.1">
    <property type="nucleotide sequence ID" value="NZ_NOIF01000095.1"/>
</dbReference>
<evidence type="ECO:0000313" key="3">
    <source>
        <dbReference type="Proteomes" id="UP000215999"/>
    </source>
</evidence>